<feature type="transmembrane region" description="Helical" evidence="15">
    <location>
        <begin position="165"/>
        <end position="184"/>
    </location>
</feature>
<dbReference type="GO" id="GO:0015075">
    <property type="term" value="F:monoatomic ion transmembrane transporter activity"/>
    <property type="evidence" value="ECO:0007669"/>
    <property type="project" value="UniProtKB-ARBA"/>
</dbReference>
<evidence type="ECO:0000313" key="17">
    <source>
        <dbReference type="Proteomes" id="UP001374579"/>
    </source>
</evidence>
<dbReference type="PROSITE" id="PS00456">
    <property type="entry name" value="NA_SOLUT_SYMP_1"/>
    <property type="match status" value="1"/>
</dbReference>
<dbReference type="InterPro" id="IPR051163">
    <property type="entry name" value="Sodium:Solute_Symporter_SSF"/>
</dbReference>
<evidence type="ECO:0000256" key="14">
    <source>
        <dbReference type="SAM" id="MobiDB-lite"/>
    </source>
</evidence>
<keyword evidence="3" id="KW-0813">Transport</keyword>
<dbReference type="EMBL" id="JBAMIC010000002">
    <property type="protein sequence ID" value="KAK7111532.1"/>
    <property type="molecule type" value="Genomic_DNA"/>
</dbReference>
<keyword evidence="17" id="KW-1185">Reference proteome</keyword>
<evidence type="ECO:0000256" key="9">
    <source>
        <dbReference type="ARBA" id="ARBA00023136"/>
    </source>
</evidence>
<name>A0AAN9BTJ3_9CAEN</name>
<dbReference type="AlphaFoldDB" id="A0AAN9BTJ3"/>
<dbReference type="PANTHER" id="PTHR42985:SF2">
    <property type="entry name" value="SODIUM-DEPENDENT MULTIVITAMIN TRANSPORTER"/>
    <property type="match status" value="1"/>
</dbReference>
<feature type="transmembrane region" description="Helical" evidence="15">
    <location>
        <begin position="191"/>
        <end position="210"/>
    </location>
</feature>
<dbReference type="InterPro" id="IPR038377">
    <property type="entry name" value="Na/Glc_symporter_sf"/>
</dbReference>
<comment type="caution">
    <text evidence="16">The sequence shown here is derived from an EMBL/GenBank/DDBJ whole genome shotgun (WGS) entry which is preliminary data.</text>
</comment>
<comment type="subcellular location">
    <subcellularLocation>
        <location evidence="1">Cell membrane</location>
        <topology evidence="1">Multi-pass membrane protein</topology>
    </subcellularLocation>
</comment>
<evidence type="ECO:0000256" key="10">
    <source>
        <dbReference type="ARBA" id="ARBA00023180"/>
    </source>
</evidence>
<dbReference type="GO" id="GO:0006814">
    <property type="term" value="P:sodium ion transport"/>
    <property type="evidence" value="ECO:0007669"/>
    <property type="project" value="UniProtKB-KW"/>
</dbReference>
<keyword evidence="7" id="KW-0915">Sodium</keyword>
<dbReference type="Pfam" id="PF00474">
    <property type="entry name" value="SSF"/>
    <property type="match status" value="1"/>
</dbReference>
<dbReference type="InterPro" id="IPR018212">
    <property type="entry name" value="Na/solute_symporter_CS"/>
</dbReference>
<dbReference type="InterPro" id="IPR001734">
    <property type="entry name" value="Na/solute_symporter"/>
</dbReference>
<dbReference type="PROSITE" id="PS50283">
    <property type="entry name" value="NA_SOLUT_SYMP_3"/>
    <property type="match status" value="1"/>
</dbReference>
<feature type="transmembrane region" description="Helical" evidence="15">
    <location>
        <begin position="60"/>
        <end position="78"/>
    </location>
</feature>
<organism evidence="16 17">
    <name type="scientific">Littorina saxatilis</name>
    <dbReference type="NCBI Taxonomy" id="31220"/>
    <lineage>
        <taxon>Eukaryota</taxon>
        <taxon>Metazoa</taxon>
        <taxon>Spiralia</taxon>
        <taxon>Lophotrochozoa</taxon>
        <taxon>Mollusca</taxon>
        <taxon>Gastropoda</taxon>
        <taxon>Caenogastropoda</taxon>
        <taxon>Littorinimorpha</taxon>
        <taxon>Littorinoidea</taxon>
        <taxon>Littorinidae</taxon>
        <taxon>Littorina</taxon>
    </lineage>
</organism>
<keyword evidence="8" id="KW-0406">Ion transport</keyword>
<evidence type="ECO:0000256" key="4">
    <source>
        <dbReference type="ARBA" id="ARBA00022475"/>
    </source>
</evidence>
<dbReference type="GO" id="GO:0015293">
    <property type="term" value="F:symporter activity"/>
    <property type="evidence" value="ECO:0007669"/>
    <property type="project" value="TreeGrafter"/>
</dbReference>
<keyword evidence="4" id="KW-1003">Cell membrane</keyword>
<dbReference type="GO" id="GO:0005886">
    <property type="term" value="C:plasma membrane"/>
    <property type="evidence" value="ECO:0007669"/>
    <property type="project" value="UniProtKB-SubCell"/>
</dbReference>
<feature type="transmembrane region" description="Helical" evidence="15">
    <location>
        <begin position="20"/>
        <end position="39"/>
    </location>
</feature>
<dbReference type="GO" id="GO:0098660">
    <property type="term" value="P:inorganic ion transmembrane transport"/>
    <property type="evidence" value="ECO:0007669"/>
    <property type="project" value="UniProtKB-ARBA"/>
</dbReference>
<keyword evidence="5 15" id="KW-0812">Transmembrane</keyword>
<keyword evidence="9 15" id="KW-0472">Membrane</keyword>
<dbReference type="NCBIfam" id="TIGR00813">
    <property type="entry name" value="sss"/>
    <property type="match status" value="1"/>
</dbReference>
<feature type="transmembrane region" description="Helical" evidence="15">
    <location>
        <begin position="345"/>
        <end position="370"/>
    </location>
</feature>
<evidence type="ECO:0000256" key="12">
    <source>
        <dbReference type="ARBA" id="ARBA00036099"/>
    </source>
</evidence>
<evidence type="ECO:0000256" key="7">
    <source>
        <dbReference type="ARBA" id="ARBA00023053"/>
    </source>
</evidence>
<evidence type="ECO:0000256" key="5">
    <source>
        <dbReference type="ARBA" id="ARBA00022692"/>
    </source>
</evidence>
<feature type="transmembrane region" description="Helical" evidence="15">
    <location>
        <begin position="134"/>
        <end position="153"/>
    </location>
</feature>
<evidence type="ECO:0000313" key="16">
    <source>
        <dbReference type="EMBL" id="KAK7111532.1"/>
    </source>
</evidence>
<gene>
    <name evidence="16" type="ORF">V1264_011145</name>
</gene>
<accession>A0AAN9BTJ3</accession>
<feature type="transmembrane region" description="Helical" evidence="15">
    <location>
        <begin position="446"/>
        <end position="469"/>
    </location>
</feature>
<evidence type="ECO:0000256" key="6">
    <source>
        <dbReference type="ARBA" id="ARBA00022989"/>
    </source>
</evidence>
<feature type="transmembrane region" description="Helical" evidence="15">
    <location>
        <begin position="246"/>
        <end position="264"/>
    </location>
</feature>
<evidence type="ECO:0000256" key="15">
    <source>
        <dbReference type="SAM" id="Phobius"/>
    </source>
</evidence>
<dbReference type="CDD" id="cd11492">
    <property type="entry name" value="SLC5sbd_NIS-SMVT"/>
    <property type="match status" value="1"/>
</dbReference>
<dbReference type="Proteomes" id="UP001374579">
    <property type="component" value="Unassembled WGS sequence"/>
</dbReference>
<dbReference type="PANTHER" id="PTHR42985">
    <property type="entry name" value="SODIUM-COUPLED MONOCARBOXYLATE TRANSPORTER"/>
    <property type="match status" value="1"/>
</dbReference>
<evidence type="ECO:0000256" key="1">
    <source>
        <dbReference type="ARBA" id="ARBA00004651"/>
    </source>
</evidence>
<reference evidence="16 17" key="1">
    <citation type="submission" date="2024-02" db="EMBL/GenBank/DDBJ databases">
        <title>Chromosome-scale genome assembly of the rough periwinkle Littorina saxatilis.</title>
        <authorList>
            <person name="De Jode A."/>
            <person name="Faria R."/>
            <person name="Formenti G."/>
            <person name="Sims Y."/>
            <person name="Smith T.P."/>
            <person name="Tracey A."/>
            <person name="Wood J.M.D."/>
            <person name="Zagrodzka Z.B."/>
            <person name="Johannesson K."/>
            <person name="Butlin R.K."/>
            <person name="Leder E.H."/>
        </authorList>
    </citation>
    <scope>NUCLEOTIDE SEQUENCE [LARGE SCALE GENOMIC DNA]</scope>
    <source>
        <strain evidence="16">Snail1</strain>
        <tissue evidence="16">Muscle</tissue>
    </source>
</reference>
<evidence type="ECO:0000256" key="3">
    <source>
        <dbReference type="ARBA" id="ARBA00022448"/>
    </source>
</evidence>
<evidence type="ECO:0008006" key="18">
    <source>
        <dbReference type="Google" id="ProtNLM"/>
    </source>
</evidence>
<keyword evidence="10" id="KW-0325">Glycoprotein</keyword>
<feature type="transmembrane region" description="Helical" evidence="15">
    <location>
        <begin position="285"/>
        <end position="310"/>
    </location>
</feature>
<feature type="transmembrane region" description="Helical" evidence="15">
    <location>
        <begin position="90"/>
        <end position="113"/>
    </location>
</feature>
<keyword evidence="11" id="KW-0739">Sodium transport</keyword>
<comment type="catalytic activity">
    <reaction evidence="12">
        <text>iodide(out) + 2 Na(+)(out) = iodide(in) + 2 Na(+)(in)</text>
        <dbReference type="Rhea" id="RHEA:71207"/>
        <dbReference type="ChEBI" id="CHEBI:16382"/>
        <dbReference type="ChEBI" id="CHEBI:29101"/>
    </reaction>
</comment>
<feature type="transmembrane region" description="Helical" evidence="15">
    <location>
        <begin position="390"/>
        <end position="412"/>
    </location>
</feature>
<protein>
    <recommendedName>
        <fullName evidence="18">Sodium-coupled monocarboxylate transporter 1</fullName>
    </recommendedName>
</protein>
<sequence>MVDNVSIVTGVIKKFSTLDYVIFAGILIISAGIGFYHAWKDRRKDTLKEFLLAGGNMQTLPVALSLVASFMSAITLLGTPVEMYQYSTMYFYIGIGYLLVMAGAAHIYIPIFYRLKITSAYEYLEMRFGKIVRTAGSLTFVVQMLLYMAIVLYAPSLALNAVTGFPLWGAVASVGIVCTIYTAFGGMKAVLWTDCFQVGMMLAGLFAVLIRGSMEVGGFTDAWDAMKNSGRVFFDDFRPDPNVRHSFWALVFGGYFTWVAIYGVNQAMVQRACTLPTLRRAQIALWLNVPGLWIILYVGCMIGTVVYAFYSKCDPISAGLINSKDQLLPLFVMDVLGDITGLPGLFVACLFSGALSTISSGLNSIAAVILEDVIKAYFAKDLKEQRAKRITQILALIFGAVCLALTYVASLLGNVLQAALSLFGMIAGPLLGLFTLGMIFPWSNKWGALVGLICSLTVTFTMGIGNFIYKPPVRPPRANVTTVGCFLGINGTATNVTTTTIVPTTTTFASTMASNSTEEPYIFAMFEVSYIWIGFYAVLTCVVVGLIVSVATGYTKPETINPKLICPIFDIVPPFCFLPEKCRKPLRFGVVHEGKYDDVETDEERLARLEELDKRKLSDVVEVTLEVKPGGEIKARPNSSNGLANHGHAQNGDVEVTRM</sequence>
<feature type="transmembrane region" description="Helical" evidence="15">
    <location>
        <begin position="418"/>
        <end position="439"/>
    </location>
</feature>
<evidence type="ECO:0000256" key="8">
    <source>
        <dbReference type="ARBA" id="ARBA00023065"/>
    </source>
</evidence>
<dbReference type="Gene3D" id="1.20.1730.10">
    <property type="entry name" value="Sodium/glucose cotransporter"/>
    <property type="match status" value="1"/>
</dbReference>
<comment type="similarity">
    <text evidence="2 13">Belongs to the sodium:solute symporter (SSF) (TC 2.A.21) family.</text>
</comment>
<keyword evidence="6 15" id="KW-1133">Transmembrane helix</keyword>
<evidence type="ECO:0000256" key="13">
    <source>
        <dbReference type="RuleBase" id="RU362091"/>
    </source>
</evidence>
<feature type="transmembrane region" description="Helical" evidence="15">
    <location>
        <begin position="530"/>
        <end position="554"/>
    </location>
</feature>
<feature type="region of interest" description="Disordered" evidence="14">
    <location>
        <begin position="634"/>
        <end position="659"/>
    </location>
</feature>
<proteinExistence type="inferred from homology"/>
<evidence type="ECO:0000256" key="2">
    <source>
        <dbReference type="ARBA" id="ARBA00006434"/>
    </source>
</evidence>
<evidence type="ECO:0000256" key="11">
    <source>
        <dbReference type="ARBA" id="ARBA00023201"/>
    </source>
</evidence>